<evidence type="ECO:0000256" key="1">
    <source>
        <dbReference type="ARBA" id="ARBA00009156"/>
    </source>
</evidence>
<dbReference type="PANTHER" id="PTHR10196:SF69">
    <property type="entry name" value="GLYCEROL KINASE"/>
    <property type="match status" value="1"/>
</dbReference>
<feature type="domain" description="Carbohydrate kinase FGGY N-terminal" evidence="5">
    <location>
        <begin position="5"/>
        <end position="150"/>
    </location>
</feature>
<comment type="similarity">
    <text evidence="1">Belongs to the FGGY kinase family.</text>
</comment>
<dbReference type="EMBL" id="AGYR01000039">
    <property type="protein sequence ID" value="ENZ12324.1"/>
    <property type="molecule type" value="Genomic_DNA"/>
</dbReference>
<keyword evidence="3" id="KW-0418">Kinase</keyword>
<gene>
    <name evidence="6" type="ORF">HMPREF1090_03447</name>
</gene>
<accession>A0A0E2H8B5</accession>
<dbReference type="PATRIC" id="fig|999408.3.peg.3726"/>
<dbReference type="PANTHER" id="PTHR10196">
    <property type="entry name" value="SUGAR KINASE"/>
    <property type="match status" value="1"/>
</dbReference>
<dbReference type="InterPro" id="IPR043129">
    <property type="entry name" value="ATPase_NBD"/>
</dbReference>
<dbReference type="GO" id="GO:0019563">
    <property type="term" value="P:glycerol catabolic process"/>
    <property type="evidence" value="ECO:0007669"/>
    <property type="project" value="TreeGrafter"/>
</dbReference>
<evidence type="ECO:0000256" key="4">
    <source>
        <dbReference type="ARBA" id="ARBA00043149"/>
    </source>
</evidence>
<proteinExistence type="inferred from homology"/>
<dbReference type="GO" id="GO:0004370">
    <property type="term" value="F:glycerol kinase activity"/>
    <property type="evidence" value="ECO:0007669"/>
    <property type="project" value="TreeGrafter"/>
</dbReference>
<comment type="caution">
    <text evidence="6">The sequence shown here is derived from an EMBL/GenBank/DDBJ whole genome shotgun (WGS) entry which is preliminary data.</text>
</comment>
<reference evidence="6 7" key="1">
    <citation type="submission" date="2013-01" db="EMBL/GenBank/DDBJ databases">
        <title>The Genome Sequence of Clostridium clostridioforme 90A8.</title>
        <authorList>
            <consortium name="The Broad Institute Genome Sequencing Platform"/>
            <person name="Earl A."/>
            <person name="Ward D."/>
            <person name="Feldgarden M."/>
            <person name="Gevers D."/>
            <person name="Courvalin P."/>
            <person name="Lambert T."/>
            <person name="Walker B."/>
            <person name="Young S.K."/>
            <person name="Zeng Q."/>
            <person name="Gargeya S."/>
            <person name="Fitzgerald M."/>
            <person name="Haas B."/>
            <person name="Abouelleil A."/>
            <person name="Alvarado L."/>
            <person name="Arachchi H.M."/>
            <person name="Berlin A.M."/>
            <person name="Chapman S.B."/>
            <person name="Dewar J."/>
            <person name="Goldberg J."/>
            <person name="Griggs A."/>
            <person name="Gujja S."/>
            <person name="Hansen M."/>
            <person name="Howarth C."/>
            <person name="Imamovic A."/>
            <person name="Larimer J."/>
            <person name="McCowan C."/>
            <person name="Murphy C."/>
            <person name="Neiman D."/>
            <person name="Pearson M."/>
            <person name="Priest M."/>
            <person name="Roberts A."/>
            <person name="Saif S."/>
            <person name="Shea T."/>
            <person name="Sisk P."/>
            <person name="Sykes S."/>
            <person name="Wortman J."/>
            <person name="Nusbaum C."/>
            <person name="Birren B."/>
        </authorList>
    </citation>
    <scope>NUCLEOTIDE SEQUENCE [LARGE SCALE GENOMIC DNA]</scope>
    <source>
        <strain evidence="6 7">90A8</strain>
    </source>
</reference>
<dbReference type="Proteomes" id="UP000013085">
    <property type="component" value="Unassembled WGS sequence"/>
</dbReference>
<dbReference type="InterPro" id="IPR018484">
    <property type="entry name" value="FGGY_N"/>
</dbReference>
<name>A0A0E2H8B5_9FIRM</name>
<organism evidence="6 7">
    <name type="scientific">[Clostridium] clostridioforme 90A8</name>
    <dbReference type="NCBI Taxonomy" id="999408"/>
    <lineage>
        <taxon>Bacteria</taxon>
        <taxon>Bacillati</taxon>
        <taxon>Bacillota</taxon>
        <taxon>Clostridia</taxon>
        <taxon>Lachnospirales</taxon>
        <taxon>Lachnospiraceae</taxon>
        <taxon>Enterocloster</taxon>
    </lineage>
</organism>
<dbReference type="GO" id="GO:0005829">
    <property type="term" value="C:cytosol"/>
    <property type="evidence" value="ECO:0007669"/>
    <property type="project" value="TreeGrafter"/>
</dbReference>
<dbReference type="AlphaFoldDB" id="A0A0E2H8B5"/>
<keyword evidence="2" id="KW-0808">Transferase</keyword>
<dbReference type="PROSITE" id="PS00933">
    <property type="entry name" value="FGGY_KINASES_1"/>
    <property type="match status" value="1"/>
</dbReference>
<evidence type="ECO:0000313" key="7">
    <source>
        <dbReference type="Proteomes" id="UP000013085"/>
    </source>
</evidence>
<dbReference type="Gene3D" id="3.30.420.40">
    <property type="match status" value="1"/>
</dbReference>
<dbReference type="SUPFAM" id="SSF53067">
    <property type="entry name" value="Actin-like ATPase domain"/>
    <property type="match status" value="1"/>
</dbReference>
<dbReference type="InterPro" id="IPR018483">
    <property type="entry name" value="Carb_kinase_FGGY_CS"/>
</dbReference>
<evidence type="ECO:0000259" key="5">
    <source>
        <dbReference type="Pfam" id="PF00370"/>
    </source>
</evidence>
<protein>
    <recommendedName>
        <fullName evidence="4">ATP:glycerol 3-phosphotransferase</fullName>
    </recommendedName>
</protein>
<dbReference type="Pfam" id="PF00370">
    <property type="entry name" value="FGGY_N"/>
    <property type="match status" value="1"/>
</dbReference>
<evidence type="ECO:0000256" key="3">
    <source>
        <dbReference type="ARBA" id="ARBA00022777"/>
    </source>
</evidence>
<evidence type="ECO:0000256" key="2">
    <source>
        <dbReference type="ARBA" id="ARBA00022679"/>
    </source>
</evidence>
<evidence type="ECO:0000313" key="6">
    <source>
        <dbReference type="EMBL" id="ENZ12324.1"/>
    </source>
</evidence>
<dbReference type="HOGENOM" id="CLU_009281_7_1_9"/>
<sequence>MEKQYLLSVDQSTQGTKALLFDREGNLICGGDLPHRQIINDAGWVSHDLNEIYANTLKVVRDVIEKAGIRREQVAGLGISNQRETSAVRDRTDGHPLADAIVWQCSRAKDICVRVEESGKAEWVRRTTGINLSPFFPASKLAWFMENVKKCGG</sequence>